<reference evidence="13 14" key="1">
    <citation type="submission" date="2023-10" db="EMBL/GenBank/DDBJ databases">
        <title>Draft Genome Sequence of Candida saopaulonensis from a very Premature Infant with Sepsis.</title>
        <authorList>
            <person name="Ning Y."/>
            <person name="Dai R."/>
            <person name="Xiao M."/>
            <person name="Xu Y."/>
            <person name="Yan Q."/>
            <person name="Zhang L."/>
        </authorList>
    </citation>
    <scope>NUCLEOTIDE SEQUENCE [LARGE SCALE GENOMIC DNA]</scope>
    <source>
        <strain evidence="13 14">19XY460</strain>
    </source>
</reference>
<evidence type="ECO:0000256" key="1">
    <source>
        <dbReference type="ARBA" id="ARBA00004389"/>
    </source>
</evidence>
<sequence>MSMDNKLMATTLMLCIPCILIIIRLLCVLPSVKASANSKQTKHNILRNDKCQPTRIMALLGSGGHTGEMVRLLSDMELEKYQLTWLVSEGDSTSLLKARGVEESKTLSKAEFIVLARARKVGEPLVLSLFSTLRSLYSTATKLYKTALPDILLINGPGTCVPVAYFLFFLRFVGLGHTRIVYIESMARVNGLSLSGKLVLPICDRFVVQWRPLAVKYHRAEYYGLLI</sequence>
<evidence type="ECO:0000256" key="7">
    <source>
        <dbReference type="ARBA" id="ARBA00022824"/>
    </source>
</evidence>
<dbReference type="InterPro" id="IPR013969">
    <property type="entry name" value="Oligosacch_biosynth_Alg14"/>
</dbReference>
<proteinExistence type="inferred from homology"/>
<comment type="similarity">
    <text evidence="3 11">Belongs to the ALG14 family.</text>
</comment>
<evidence type="ECO:0000256" key="6">
    <source>
        <dbReference type="ARBA" id="ARBA00022692"/>
    </source>
</evidence>
<evidence type="ECO:0000256" key="4">
    <source>
        <dbReference type="ARBA" id="ARBA00011335"/>
    </source>
</evidence>
<evidence type="ECO:0000313" key="14">
    <source>
        <dbReference type="Proteomes" id="UP001338582"/>
    </source>
</evidence>
<evidence type="ECO:0000256" key="11">
    <source>
        <dbReference type="RuleBase" id="RU362127"/>
    </source>
</evidence>
<evidence type="ECO:0000256" key="5">
    <source>
        <dbReference type="ARBA" id="ARBA00017467"/>
    </source>
</evidence>
<evidence type="ECO:0000256" key="9">
    <source>
        <dbReference type="ARBA" id="ARBA00023136"/>
    </source>
</evidence>
<dbReference type="GO" id="GO:0043541">
    <property type="term" value="C:UDP-N-acetylglucosamine transferase complex"/>
    <property type="evidence" value="ECO:0007669"/>
    <property type="project" value="TreeGrafter"/>
</dbReference>
<protein>
    <recommendedName>
        <fullName evidence="5 11">UDP-N-acetylglucosamine transferase subunit ALG14</fullName>
    </recommendedName>
    <alternativeName>
        <fullName evidence="10 11">Asparagine-linked glycosylation protein 14</fullName>
    </alternativeName>
</protein>
<dbReference type="AlphaFoldDB" id="A0AAX4HAD7"/>
<comment type="subcellular location">
    <subcellularLocation>
        <location evidence="1 11">Endoplasmic reticulum membrane</location>
        <topology evidence="1 11">Single-pass membrane protein</topology>
    </subcellularLocation>
    <subcellularLocation>
        <location evidence="2">Nucleus membrane</location>
        <topology evidence="2">Single-pass membrane protein</topology>
    </subcellularLocation>
</comment>
<name>A0AAX4HAD7_9ASCO</name>
<keyword evidence="6" id="KW-0812">Transmembrane</keyword>
<dbReference type="GO" id="GO:0006488">
    <property type="term" value="P:dolichol-linked oligosaccharide biosynthetic process"/>
    <property type="evidence" value="ECO:0007669"/>
    <property type="project" value="InterPro"/>
</dbReference>
<evidence type="ECO:0000256" key="2">
    <source>
        <dbReference type="ARBA" id="ARBA00004590"/>
    </source>
</evidence>
<evidence type="ECO:0000256" key="12">
    <source>
        <dbReference type="SAM" id="SignalP"/>
    </source>
</evidence>
<gene>
    <name evidence="11" type="primary">ALG14</name>
    <name evidence="13" type="ORF">PUMCH_002834</name>
</gene>
<keyword evidence="12" id="KW-0732">Signal</keyword>
<keyword evidence="9" id="KW-0472">Membrane</keyword>
<comment type="subunit">
    <text evidence="4 11">Heterodimer with ALG13 to form a functional enzyme.</text>
</comment>
<dbReference type="Pfam" id="PF08660">
    <property type="entry name" value="Alg14"/>
    <property type="match status" value="1"/>
</dbReference>
<keyword evidence="7 11" id="KW-0256">Endoplasmic reticulum</keyword>
<dbReference type="Gene3D" id="3.40.50.2000">
    <property type="entry name" value="Glycogen Phosphorylase B"/>
    <property type="match status" value="1"/>
</dbReference>
<keyword evidence="8" id="KW-1133">Transmembrane helix</keyword>
<dbReference type="GO" id="GO:0031965">
    <property type="term" value="C:nuclear membrane"/>
    <property type="evidence" value="ECO:0007669"/>
    <property type="project" value="UniProtKB-SubCell"/>
</dbReference>
<evidence type="ECO:0000313" key="13">
    <source>
        <dbReference type="EMBL" id="WPK25517.1"/>
    </source>
</evidence>
<organism evidence="13 14">
    <name type="scientific">Australozyma saopauloensis</name>
    <dbReference type="NCBI Taxonomy" id="291208"/>
    <lineage>
        <taxon>Eukaryota</taxon>
        <taxon>Fungi</taxon>
        <taxon>Dikarya</taxon>
        <taxon>Ascomycota</taxon>
        <taxon>Saccharomycotina</taxon>
        <taxon>Pichiomycetes</taxon>
        <taxon>Metschnikowiaceae</taxon>
        <taxon>Australozyma</taxon>
    </lineage>
</organism>
<evidence type="ECO:0000256" key="8">
    <source>
        <dbReference type="ARBA" id="ARBA00022989"/>
    </source>
</evidence>
<dbReference type="GO" id="GO:0004577">
    <property type="term" value="F:N-acetylglucosaminyldiphosphodolichol N-acetylglucosaminyltransferase activity"/>
    <property type="evidence" value="ECO:0007669"/>
    <property type="project" value="TreeGrafter"/>
</dbReference>
<accession>A0AAX4HAD7</accession>
<comment type="function">
    <text evidence="11">Involved in protein N-glycosylation. Essential for the second step of the dolichol-linked oligosaccharide pathway. Anchors the catalytic subunit ALG13 to the ER.</text>
</comment>
<feature type="chain" id="PRO_5043858924" description="UDP-N-acetylglucosamine transferase subunit ALG14" evidence="12">
    <location>
        <begin position="35"/>
        <end position="227"/>
    </location>
</feature>
<evidence type="ECO:0000256" key="10">
    <source>
        <dbReference type="ARBA" id="ARBA00032062"/>
    </source>
</evidence>
<evidence type="ECO:0000256" key="3">
    <source>
        <dbReference type="ARBA" id="ARBA00009731"/>
    </source>
</evidence>
<keyword evidence="14" id="KW-1185">Reference proteome</keyword>
<dbReference type="Proteomes" id="UP001338582">
    <property type="component" value="Chromosome 3"/>
</dbReference>
<dbReference type="PANTHER" id="PTHR12154:SF4">
    <property type="entry name" value="UDP-N-ACETYLGLUCOSAMINE TRANSFERASE SUBUNIT ALG14 HOMOLOG"/>
    <property type="match status" value="1"/>
</dbReference>
<feature type="signal peptide" evidence="12">
    <location>
        <begin position="1"/>
        <end position="34"/>
    </location>
</feature>
<dbReference type="EMBL" id="CP138896">
    <property type="protein sequence ID" value="WPK25517.1"/>
    <property type="molecule type" value="Genomic_DNA"/>
</dbReference>
<dbReference type="PANTHER" id="PTHR12154">
    <property type="entry name" value="GLYCOSYL TRANSFERASE-RELATED"/>
    <property type="match status" value="1"/>
</dbReference>